<dbReference type="EMBL" id="CP020880">
    <property type="protein sequence ID" value="ART76618.1"/>
    <property type="molecule type" value="Genomic_DNA"/>
</dbReference>
<proteinExistence type="predicted"/>
<accession>A0ABN4ZIT8</accession>
<evidence type="ECO:0000313" key="1">
    <source>
        <dbReference type="EMBL" id="ART76618.1"/>
    </source>
</evidence>
<organism evidence="1 2">
    <name type="scientific">Sutcliffiella horikoshii</name>
    <dbReference type="NCBI Taxonomy" id="79883"/>
    <lineage>
        <taxon>Bacteria</taxon>
        <taxon>Bacillati</taxon>
        <taxon>Bacillota</taxon>
        <taxon>Bacilli</taxon>
        <taxon>Bacillales</taxon>
        <taxon>Bacillaceae</taxon>
        <taxon>Sutcliffiella</taxon>
    </lineage>
</organism>
<reference evidence="1 2" key="1">
    <citation type="submission" date="2017-04" db="EMBL/GenBank/DDBJ databases">
        <title>Complete Genome Sequence of the Bacillus horikoshii 20a strain from Cuatro Cienegas, Coahuila, Mexico.</title>
        <authorList>
            <person name="Zarza E."/>
            <person name="Alcaraz L.D."/>
            <person name="Aguilar-Salinas B."/>
            <person name="Islas A."/>
            <person name="Olmedo-Alvarez G."/>
        </authorList>
    </citation>
    <scope>NUCLEOTIDE SEQUENCE [LARGE SCALE GENOMIC DNA]</scope>
    <source>
        <strain evidence="1 2">20a</strain>
    </source>
</reference>
<gene>
    <name evidence="1" type="ORF">B4U37_11460</name>
</gene>
<name>A0ABN4ZIT8_9BACI</name>
<sequence>MGQGDRWTVVNAAIVRSFSKVDQSFSDFDRSFGKKPCLQMTEGFETPIKTSLFPRILYKIDSNYNNTGTSLLNSMACKVDFTFMTCFFIGKMYL</sequence>
<dbReference type="Proteomes" id="UP000195573">
    <property type="component" value="Chromosome"/>
</dbReference>
<protein>
    <submittedName>
        <fullName evidence="1">Uncharacterized protein</fullName>
    </submittedName>
</protein>
<evidence type="ECO:0000313" key="2">
    <source>
        <dbReference type="Proteomes" id="UP000195573"/>
    </source>
</evidence>
<keyword evidence="2" id="KW-1185">Reference proteome</keyword>